<dbReference type="AlphaFoldDB" id="R2NR12"/>
<dbReference type="Pfam" id="PF12802">
    <property type="entry name" value="MarR_2"/>
    <property type="match status" value="1"/>
</dbReference>
<dbReference type="EMBL" id="ASWA01000003">
    <property type="protein sequence ID" value="EOT67177.1"/>
    <property type="molecule type" value="Genomic_DNA"/>
</dbReference>
<dbReference type="Proteomes" id="UP000013783">
    <property type="component" value="Unassembled WGS sequence"/>
</dbReference>
<dbReference type="SUPFAM" id="SSF46785">
    <property type="entry name" value="Winged helix' DNA-binding domain"/>
    <property type="match status" value="1"/>
</dbReference>
<dbReference type="InterPro" id="IPR036390">
    <property type="entry name" value="WH_DNA-bd_sf"/>
</dbReference>
<dbReference type="PATRIC" id="fig|1158601.3.peg.3490"/>
<accession>R2NR12</accession>
<dbReference type="PANTHER" id="PTHR42756:SF1">
    <property type="entry name" value="TRANSCRIPTIONAL REPRESSOR OF EMRAB OPERON"/>
    <property type="match status" value="1"/>
</dbReference>
<evidence type="ECO:0000256" key="1">
    <source>
        <dbReference type="ARBA" id="ARBA00023015"/>
    </source>
</evidence>
<dbReference type="OrthoDB" id="1903871at2"/>
<dbReference type="Proteomes" id="UP000014148">
    <property type="component" value="Unassembled WGS sequence"/>
</dbReference>
<evidence type="ECO:0000313" key="5">
    <source>
        <dbReference type="EMBL" id="EOH74447.1"/>
    </source>
</evidence>
<keyword evidence="3" id="KW-0804">Transcription</keyword>
<reference evidence="5 7" key="1">
    <citation type="submission" date="2013-02" db="EMBL/GenBank/DDBJ databases">
        <title>The Genome Sequence of Enterococcus malodoratus ATCC_43197.</title>
        <authorList>
            <consortium name="The Broad Institute Genome Sequencing Platform"/>
            <consortium name="The Broad Institute Genome Sequencing Center for Infectious Disease"/>
            <person name="Earl A.M."/>
            <person name="Gilmore M.S."/>
            <person name="Lebreton F."/>
            <person name="Walker B."/>
            <person name="Young S.K."/>
            <person name="Zeng Q."/>
            <person name="Gargeya S."/>
            <person name="Fitzgerald M."/>
            <person name="Haas B."/>
            <person name="Abouelleil A."/>
            <person name="Alvarado L."/>
            <person name="Arachchi H.M."/>
            <person name="Berlin A.M."/>
            <person name="Chapman S.B."/>
            <person name="Dewar J."/>
            <person name="Goldberg J."/>
            <person name="Griggs A."/>
            <person name="Gujja S."/>
            <person name="Hansen M."/>
            <person name="Howarth C."/>
            <person name="Imamovic A."/>
            <person name="Larimer J."/>
            <person name="McCowan C."/>
            <person name="Murphy C."/>
            <person name="Neiman D."/>
            <person name="Pearson M."/>
            <person name="Priest M."/>
            <person name="Roberts A."/>
            <person name="Saif S."/>
            <person name="Shea T."/>
            <person name="Sisk P."/>
            <person name="Sykes S."/>
            <person name="Wortman J."/>
            <person name="Nusbaum C."/>
            <person name="Birren B."/>
        </authorList>
    </citation>
    <scope>NUCLEOTIDE SEQUENCE [LARGE SCALE GENOMIC DNA]</scope>
    <source>
        <strain evidence="5 7">ATCC 43197</strain>
    </source>
</reference>
<dbReference type="eggNOG" id="COG1846">
    <property type="taxonomic scope" value="Bacteria"/>
</dbReference>
<dbReference type="SMART" id="SM00347">
    <property type="entry name" value="HTH_MARR"/>
    <property type="match status" value="1"/>
</dbReference>
<dbReference type="Gene3D" id="1.10.10.10">
    <property type="entry name" value="Winged helix-like DNA-binding domain superfamily/Winged helix DNA-binding domain"/>
    <property type="match status" value="1"/>
</dbReference>
<dbReference type="GO" id="GO:0003700">
    <property type="term" value="F:DNA-binding transcription factor activity"/>
    <property type="evidence" value="ECO:0007669"/>
    <property type="project" value="InterPro"/>
</dbReference>
<evidence type="ECO:0000256" key="3">
    <source>
        <dbReference type="ARBA" id="ARBA00023163"/>
    </source>
</evidence>
<gene>
    <name evidence="6" type="ORF">I585_02698</name>
    <name evidence="5" type="ORF">UAI_03516</name>
</gene>
<name>R2NR12_9ENTE</name>
<dbReference type="EMBL" id="AJAK01000022">
    <property type="protein sequence ID" value="EOH74447.1"/>
    <property type="molecule type" value="Genomic_DNA"/>
</dbReference>
<protein>
    <recommendedName>
        <fullName evidence="4">HTH marR-type domain-containing protein</fullName>
    </recommendedName>
</protein>
<feature type="domain" description="HTH marR-type" evidence="4">
    <location>
        <begin position="1"/>
        <end position="132"/>
    </location>
</feature>
<evidence type="ECO:0000259" key="4">
    <source>
        <dbReference type="PROSITE" id="PS50995"/>
    </source>
</evidence>
<proteinExistence type="predicted"/>
<dbReference type="InterPro" id="IPR000835">
    <property type="entry name" value="HTH_MarR-typ"/>
</dbReference>
<organism evidence="5 7">
    <name type="scientific">Enterococcus malodoratus ATCC 43197</name>
    <dbReference type="NCBI Taxonomy" id="1158601"/>
    <lineage>
        <taxon>Bacteria</taxon>
        <taxon>Bacillati</taxon>
        <taxon>Bacillota</taxon>
        <taxon>Bacilli</taxon>
        <taxon>Lactobacillales</taxon>
        <taxon>Enterococcaceae</taxon>
        <taxon>Enterococcus</taxon>
    </lineage>
</organism>
<comment type="caution">
    <text evidence="5">The sequence shown here is derived from an EMBL/GenBank/DDBJ whole genome shotgun (WGS) entry which is preliminary data.</text>
</comment>
<evidence type="ECO:0000313" key="6">
    <source>
        <dbReference type="EMBL" id="EOT67177.1"/>
    </source>
</evidence>
<keyword evidence="8" id="KW-1185">Reference proteome</keyword>
<dbReference type="PANTHER" id="PTHR42756">
    <property type="entry name" value="TRANSCRIPTIONAL REGULATOR, MARR"/>
    <property type="match status" value="1"/>
</dbReference>
<evidence type="ECO:0000313" key="8">
    <source>
        <dbReference type="Proteomes" id="UP000014148"/>
    </source>
</evidence>
<dbReference type="RefSeq" id="WP_010742309.1">
    <property type="nucleotide sequence ID" value="NZ_KB946251.1"/>
</dbReference>
<dbReference type="InterPro" id="IPR036388">
    <property type="entry name" value="WH-like_DNA-bd_sf"/>
</dbReference>
<reference evidence="6 8" key="2">
    <citation type="submission" date="2013-03" db="EMBL/GenBank/DDBJ databases">
        <title>The Genome Sequence of Enterococcus malodoratus ATCC_43197 (PacBio/Illumina hybrid assembly).</title>
        <authorList>
            <consortium name="The Broad Institute Genomics Platform"/>
            <consortium name="The Broad Institute Genome Sequencing Center for Infectious Disease"/>
            <person name="Earl A."/>
            <person name="Russ C."/>
            <person name="Gilmore M."/>
            <person name="Surin D."/>
            <person name="Walker B."/>
            <person name="Young S."/>
            <person name="Zeng Q."/>
            <person name="Gargeya S."/>
            <person name="Fitzgerald M."/>
            <person name="Haas B."/>
            <person name="Abouelleil A."/>
            <person name="Allen A.W."/>
            <person name="Alvarado L."/>
            <person name="Arachchi H.M."/>
            <person name="Berlin A.M."/>
            <person name="Chapman S.B."/>
            <person name="Gainer-Dewar J."/>
            <person name="Goldberg J."/>
            <person name="Griggs A."/>
            <person name="Gujja S."/>
            <person name="Hansen M."/>
            <person name="Howarth C."/>
            <person name="Imamovic A."/>
            <person name="Ireland A."/>
            <person name="Larimer J."/>
            <person name="McCowan C."/>
            <person name="Murphy C."/>
            <person name="Pearson M."/>
            <person name="Poon T.W."/>
            <person name="Priest M."/>
            <person name="Roberts A."/>
            <person name="Saif S."/>
            <person name="Shea T."/>
            <person name="Sisk P."/>
            <person name="Sykes S."/>
            <person name="Wortman J."/>
            <person name="Nusbaum C."/>
            <person name="Birren B."/>
        </authorList>
    </citation>
    <scope>NUCLEOTIDE SEQUENCE [LARGE SCALE GENOMIC DNA]</scope>
    <source>
        <strain evidence="6 8">ATCC 43197</strain>
    </source>
</reference>
<sequence length="142" mass="16104">MSNLESALIQLQCELVAERNLVNPNGLSWLQYDILNLLRKRGSSSPTQLSEQLHIRPSKFSKTIKELKENCYITQSVSQQDGRGLMTTLSESGKDFLDSVDAGHTFLYETATEIFNPEEQQLFTQLANLLTHALEQERTSDQ</sequence>
<evidence type="ECO:0000256" key="2">
    <source>
        <dbReference type="ARBA" id="ARBA00023125"/>
    </source>
</evidence>
<keyword evidence="1" id="KW-0805">Transcription regulation</keyword>
<keyword evidence="2" id="KW-0238">DNA-binding</keyword>
<dbReference type="STRING" id="71451.RV07_GL003682"/>
<dbReference type="GO" id="GO:0003677">
    <property type="term" value="F:DNA binding"/>
    <property type="evidence" value="ECO:0007669"/>
    <property type="project" value="UniProtKB-KW"/>
</dbReference>
<dbReference type="PROSITE" id="PS50995">
    <property type="entry name" value="HTH_MARR_2"/>
    <property type="match status" value="1"/>
</dbReference>
<evidence type="ECO:0000313" key="7">
    <source>
        <dbReference type="Proteomes" id="UP000013783"/>
    </source>
</evidence>